<dbReference type="Proteomes" id="UP000272025">
    <property type="component" value="Unassembled WGS sequence"/>
</dbReference>
<evidence type="ECO:0000313" key="3">
    <source>
        <dbReference type="Proteomes" id="UP000272025"/>
    </source>
</evidence>
<organism evidence="2 3">
    <name type="scientific">Sodiomyces alkalinus (strain CBS 110278 / VKM F-3762 / F11)</name>
    <name type="common">Alkaliphilic filamentous fungus</name>
    <dbReference type="NCBI Taxonomy" id="1314773"/>
    <lineage>
        <taxon>Eukaryota</taxon>
        <taxon>Fungi</taxon>
        <taxon>Dikarya</taxon>
        <taxon>Ascomycota</taxon>
        <taxon>Pezizomycotina</taxon>
        <taxon>Sordariomycetes</taxon>
        <taxon>Hypocreomycetidae</taxon>
        <taxon>Glomerellales</taxon>
        <taxon>Plectosphaerellaceae</taxon>
        <taxon>Sodiomyces</taxon>
    </lineage>
</organism>
<accession>A0A3N2Q598</accession>
<dbReference type="EMBL" id="ML119051">
    <property type="protein sequence ID" value="ROT41932.1"/>
    <property type="molecule type" value="Genomic_DNA"/>
</dbReference>
<evidence type="ECO:0000256" key="1">
    <source>
        <dbReference type="SAM" id="MobiDB-lite"/>
    </source>
</evidence>
<sequence>MALFDPSGNLAWSKSHSGVKARQYLGQSETRDGSTTSEARVHLGMRWTTHQEASCSMYAAQQRSWPKMATCFLLHDREDDHLIRAQYQLQCQQCNKVNDARGHINDGMLVYYLPRWLLRRTVKKKSLKASVLQHNRDETYHQRMCIRYAKVRPTALCGNEHWTTLSLDKRNFHDSLWNLRFHTATSRPYCLAHPDQRAIPPYKIRGTTGPPRDEFWLLCPLARPRPGYALYDDDVSRVFDRLIATHEPICPAAAAAAAAMVRRDEWFWDDPDAFLECEGCVRAHAATEGLDKEGPLAHRRRIREWRKYWGRQPLDPRWQWFRNLLRELSRLLLEEATAARPRGNVKATGFNKAVQGEHGVDGMNHHVPNQAKSKVNANERGLSKKINE</sequence>
<gene>
    <name evidence="2" type="ORF">SODALDRAFT_354055</name>
</gene>
<name>A0A3N2Q598_SODAK</name>
<protein>
    <submittedName>
        <fullName evidence="2">Uncharacterized protein</fullName>
    </submittedName>
</protein>
<reference evidence="2 3" key="1">
    <citation type="journal article" date="2018" name="Mol. Ecol.">
        <title>The obligate alkalophilic soda-lake fungus Sodiomyces alkalinus has shifted to a protein diet.</title>
        <authorList>
            <person name="Grum-Grzhimaylo A.A."/>
            <person name="Falkoski D.L."/>
            <person name="van den Heuvel J."/>
            <person name="Valero-Jimenez C.A."/>
            <person name="Min B."/>
            <person name="Choi I.G."/>
            <person name="Lipzen A."/>
            <person name="Daum C.G."/>
            <person name="Aanen D.K."/>
            <person name="Tsang A."/>
            <person name="Henrissat B."/>
            <person name="Bilanenko E.N."/>
            <person name="de Vries R.P."/>
            <person name="van Kan J.A.L."/>
            <person name="Grigoriev I.V."/>
            <person name="Debets A.J.M."/>
        </authorList>
    </citation>
    <scope>NUCLEOTIDE SEQUENCE [LARGE SCALE GENOMIC DNA]</scope>
    <source>
        <strain evidence="2 3">F11</strain>
    </source>
</reference>
<dbReference type="AlphaFoldDB" id="A0A3N2Q598"/>
<dbReference type="GeneID" id="39582157"/>
<proteinExistence type="predicted"/>
<dbReference type="RefSeq" id="XP_028469738.1">
    <property type="nucleotide sequence ID" value="XM_028613679.1"/>
</dbReference>
<feature type="region of interest" description="Disordered" evidence="1">
    <location>
        <begin position="359"/>
        <end position="388"/>
    </location>
</feature>
<evidence type="ECO:0000313" key="2">
    <source>
        <dbReference type="EMBL" id="ROT41932.1"/>
    </source>
</evidence>
<keyword evidence="3" id="KW-1185">Reference proteome</keyword>